<comment type="similarity">
    <text evidence="2">Belongs to the binding-protein-dependent transport system permease family. FecCD subfamily.</text>
</comment>
<evidence type="ECO:0000256" key="5">
    <source>
        <dbReference type="ARBA" id="ARBA00022692"/>
    </source>
</evidence>
<dbReference type="InterPro" id="IPR000522">
    <property type="entry name" value="ABC_transptr_permease_BtuC"/>
</dbReference>
<evidence type="ECO:0000313" key="10">
    <source>
        <dbReference type="Proteomes" id="UP000008641"/>
    </source>
</evidence>
<evidence type="ECO:0000256" key="4">
    <source>
        <dbReference type="ARBA" id="ARBA00022475"/>
    </source>
</evidence>
<dbReference type="AlphaFoldDB" id="F0P0C8"/>
<dbReference type="eggNOG" id="COG0609">
    <property type="taxonomic scope" value="Bacteria"/>
</dbReference>
<dbReference type="HOGENOM" id="CLU_013016_0_2_10"/>
<name>F0P0C8_WEEVC</name>
<accession>F0P0C8</accession>
<dbReference type="GO" id="GO:0005886">
    <property type="term" value="C:plasma membrane"/>
    <property type="evidence" value="ECO:0007669"/>
    <property type="project" value="UniProtKB-SubCell"/>
</dbReference>
<reference evidence="10" key="2">
    <citation type="journal article" date="2011" name="Stand. Genomic Sci.">
        <title>Complete genome sequence of Weeksella virosa type strain (9751T).</title>
        <authorList>
            <person name="Lang E."/>
            <person name="Teshima H."/>
            <person name="Lucas S."/>
            <person name="Lapidus A."/>
            <person name="Hammon N."/>
            <person name="Deshpande S."/>
            <person name="Nolan M."/>
            <person name="Cheng J."/>
            <person name="Pitluck S."/>
            <person name="Liolios K."/>
            <person name="Pagani I."/>
            <person name="Mikhailova N."/>
            <person name="Ivanova N."/>
            <person name="Mavromatis K."/>
            <person name="Pati A."/>
            <person name="Tapia R."/>
            <person name="Han C."/>
            <person name="Goodwin L."/>
            <person name="Chen A."/>
            <person name="Palaniappan K."/>
            <person name="Land M."/>
            <person name="Hauser L."/>
            <person name="Chang Y."/>
            <person name="Jeffries C."/>
            <person name="Brambilla E."/>
            <person name="Kopitz M."/>
            <person name="Rohde M."/>
            <person name="Goker M."/>
            <person name="Tindall B."/>
            <person name="Detter J."/>
            <person name="Woyke T."/>
            <person name="Bristow J."/>
            <person name="Eisen J."/>
            <person name="Markowitz V."/>
            <person name="Hugenholtz P."/>
            <person name="Klenk H."/>
            <person name="Kyrpides N."/>
        </authorList>
    </citation>
    <scope>NUCLEOTIDE SEQUENCE [LARGE SCALE GENOMIC DNA]</scope>
    <source>
        <strain evidence="10">ATCC 43766 / DSM 16922 / JCM 21250 / NBRC 16016 / NCTC 11634 / CL345/78</strain>
    </source>
</reference>
<feature type="transmembrane region" description="Helical" evidence="8">
    <location>
        <begin position="250"/>
        <end position="275"/>
    </location>
</feature>
<dbReference type="Proteomes" id="UP000008641">
    <property type="component" value="Chromosome"/>
</dbReference>
<sequence>MQKKLRFYIFSFGLFTILISITALFIGVYQFNTPITEHFKNIILMKKITDESDAYVLFDLRLPRILMAILVGSGLAVTGTCLQGIFKNPLASPDLIGITSGSILFAAITIVLGHHLYAFLPKFVHYFLLSIMAFIGALLTIWLVYKISTKNGQTNISLLLLSGVAISALCGAGTGLLTYLSTEEELRNLTFWTLGSLAAANWYSIAILSTILFFSFLFLLSKGKTLNTMLLGEKNATHIGIDIEQSKKQIILFSALIVGSIVSFTGTIGFVGLIIPYILRLIFHSNFTYMLPLSAILGASLVIIADTLSRTIVAPAEIPIGILTSLMGAPVFISILIQYKKSLS</sequence>
<dbReference type="PANTHER" id="PTHR30472:SF25">
    <property type="entry name" value="ABC TRANSPORTER PERMEASE PROTEIN MJ0876-RELATED"/>
    <property type="match status" value="1"/>
</dbReference>
<keyword evidence="4" id="KW-1003">Cell membrane</keyword>
<dbReference type="FunFam" id="1.10.3470.10:FF:000001">
    <property type="entry name" value="Vitamin B12 ABC transporter permease BtuC"/>
    <property type="match status" value="1"/>
</dbReference>
<keyword evidence="3" id="KW-0813">Transport</keyword>
<feature type="transmembrane region" description="Helical" evidence="8">
    <location>
        <begin position="7"/>
        <end position="31"/>
    </location>
</feature>
<keyword evidence="6 8" id="KW-1133">Transmembrane helix</keyword>
<gene>
    <name evidence="9" type="ordered locus">Weevi_0697</name>
</gene>
<feature type="transmembrane region" description="Helical" evidence="8">
    <location>
        <begin position="65"/>
        <end position="86"/>
    </location>
</feature>
<feature type="transmembrane region" description="Helical" evidence="8">
    <location>
        <begin position="95"/>
        <end position="117"/>
    </location>
</feature>
<dbReference type="EMBL" id="CP002455">
    <property type="protein sequence ID" value="ADX67412.1"/>
    <property type="molecule type" value="Genomic_DNA"/>
</dbReference>
<proteinExistence type="inferred from homology"/>
<dbReference type="SUPFAM" id="SSF81345">
    <property type="entry name" value="ABC transporter involved in vitamin B12 uptake, BtuC"/>
    <property type="match status" value="1"/>
</dbReference>
<reference evidence="9 10" key="1">
    <citation type="journal article" date="2011" name="Stand. Genomic Sci.">
        <title>Complete genome sequence of Weeksella virosa type strain (9751).</title>
        <authorList>
            <person name="Lang E."/>
            <person name="Teshima H."/>
            <person name="Lucas S."/>
            <person name="Lapidus A."/>
            <person name="Hammon N."/>
            <person name="Deshpande S."/>
            <person name="Nolan M."/>
            <person name="Cheng J.F."/>
            <person name="Pitluck S."/>
            <person name="Liolios K."/>
            <person name="Pagani I."/>
            <person name="Mikhailova N."/>
            <person name="Ivanova N."/>
            <person name="Mavromatis K."/>
            <person name="Pati A."/>
            <person name="Tapia R."/>
            <person name="Han C."/>
            <person name="Goodwin L."/>
            <person name="Chen A."/>
            <person name="Palaniappan K."/>
            <person name="Land M."/>
            <person name="Hauser L."/>
            <person name="Chang Y.J."/>
            <person name="Jeffries C.D."/>
            <person name="Brambilla E.M."/>
            <person name="Kopitz M."/>
            <person name="Rohde M."/>
            <person name="Goker M."/>
            <person name="Tindall B.J."/>
            <person name="Detter J.C."/>
            <person name="Woyke T."/>
            <person name="Bristow J."/>
            <person name="Eisen J.A."/>
            <person name="Markowitz V."/>
            <person name="Hugenholtz P."/>
            <person name="Klenk H.P."/>
            <person name="Kyrpides N.C."/>
        </authorList>
    </citation>
    <scope>NUCLEOTIDE SEQUENCE [LARGE SCALE GENOMIC DNA]</scope>
    <source>
        <strain evidence="10">ATCC 43766 / DSM 16922 / JCM 21250 / NBRC 16016 / NCTC 11634 / CL345/78</strain>
    </source>
</reference>
<comment type="subcellular location">
    <subcellularLocation>
        <location evidence="1">Cell membrane</location>
        <topology evidence="1">Multi-pass membrane protein</topology>
    </subcellularLocation>
</comment>
<dbReference type="GO" id="GO:0022857">
    <property type="term" value="F:transmembrane transporter activity"/>
    <property type="evidence" value="ECO:0007669"/>
    <property type="project" value="InterPro"/>
</dbReference>
<dbReference type="CDD" id="cd06550">
    <property type="entry name" value="TM_ABC_iron-siderophores_like"/>
    <property type="match status" value="1"/>
</dbReference>
<dbReference type="STRING" id="865938.Weevi_0697"/>
<dbReference type="OrthoDB" id="9811721at2"/>
<evidence type="ECO:0000256" key="1">
    <source>
        <dbReference type="ARBA" id="ARBA00004651"/>
    </source>
</evidence>
<feature type="transmembrane region" description="Helical" evidence="8">
    <location>
        <begin position="320"/>
        <end position="339"/>
    </location>
</feature>
<dbReference type="RefSeq" id="WP_013597803.1">
    <property type="nucleotide sequence ID" value="NC_015144.1"/>
</dbReference>
<keyword evidence="5 8" id="KW-0812">Transmembrane</keyword>
<evidence type="ECO:0000313" key="9">
    <source>
        <dbReference type="EMBL" id="ADX67412.1"/>
    </source>
</evidence>
<evidence type="ECO:0000256" key="7">
    <source>
        <dbReference type="ARBA" id="ARBA00023136"/>
    </source>
</evidence>
<keyword evidence="7 8" id="KW-0472">Membrane</keyword>
<dbReference type="Gene3D" id="1.10.3470.10">
    <property type="entry name" value="ABC transporter involved in vitamin B12 uptake, BtuC"/>
    <property type="match status" value="1"/>
</dbReference>
<dbReference type="KEGG" id="wvi:Weevi_0697"/>
<evidence type="ECO:0000256" key="3">
    <source>
        <dbReference type="ARBA" id="ARBA00022448"/>
    </source>
</evidence>
<dbReference type="PANTHER" id="PTHR30472">
    <property type="entry name" value="FERRIC ENTEROBACTIN TRANSPORT SYSTEM PERMEASE PROTEIN"/>
    <property type="match status" value="1"/>
</dbReference>
<dbReference type="Pfam" id="PF01032">
    <property type="entry name" value="FecCD"/>
    <property type="match status" value="1"/>
</dbReference>
<evidence type="ECO:0000256" key="6">
    <source>
        <dbReference type="ARBA" id="ARBA00022989"/>
    </source>
</evidence>
<dbReference type="GO" id="GO:0033214">
    <property type="term" value="P:siderophore-iron import into cell"/>
    <property type="evidence" value="ECO:0007669"/>
    <property type="project" value="TreeGrafter"/>
</dbReference>
<evidence type="ECO:0000256" key="2">
    <source>
        <dbReference type="ARBA" id="ARBA00007935"/>
    </source>
</evidence>
<feature type="transmembrane region" description="Helical" evidence="8">
    <location>
        <begin position="157"/>
        <end position="180"/>
    </location>
</feature>
<evidence type="ECO:0000256" key="8">
    <source>
        <dbReference type="SAM" id="Phobius"/>
    </source>
</evidence>
<protein>
    <submittedName>
        <fullName evidence="9">Transport system permease protein</fullName>
    </submittedName>
</protein>
<keyword evidence="10" id="KW-1185">Reference proteome</keyword>
<feature type="transmembrane region" description="Helical" evidence="8">
    <location>
        <begin position="287"/>
        <end position="308"/>
    </location>
</feature>
<feature type="transmembrane region" description="Helical" evidence="8">
    <location>
        <begin position="200"/>
        <end position="220"/>
    </location>
</feature>
<feature type="transmembrane region" description="Helical" evidence="8">
    <location>
        <begin position="123"/>
        <end position="145"/>
    </location>
</feature>
<organism evidence="9 10">
    <name type="scientific">Weeksella virosa (strain ATCC 43766 / DSM 16922 / JCM 21250 / CCUG 30538 / CDC 9751 / IAM 14551 / NBRC 16016 / NCTC 11634 / CL345/78)</name>
    <dbReference type="NCBI Taxonomy" id="865938"/>
    <lineage>
        <taxon>Bacteria</taxon>
        <taxon>Pseudomonadati</taxon>
        <taxon>Bacteroidota</taxon>
        <taxon>Flavobacteriia</taxon>
        <taxon>Flavobacteriales</taxon>
        <taxon>Weeksellaceae</taxon>
        <taxon>Weeksella</taxon>
    </lineage>
</organism>
<dbReference type="InterPro" id="IPR037294">
    <property type="entry name" value="ABC_BtuC-like"/>
</dbReference>